<feature type="region of interest" description="Disordered" evidence="1">
    <location>
        <begin position="102"/>
        <end position="131"/>
    </location>
</feature>
<keyword evidence="2" id="KW-0472">Membrane</keyword>
<sequence length="191" mass="21395">MLVMSITFSFVAVALLVYFYVKVRTSFSPDAYAKTMQQEVIKMIRDIRYEADIAVQMLEKKIGECNQVVRTIDRKLTLLNEEILKEHTARTLFRASGARSQETQEEVCARPEHRSAPSRAGSSAAKPAPTKRGTIEVYNEKIIRDNGLRAESPLLKDAIIALSEKGLAPEFIAEKTGKPLGEVQLLINLSR</sequence>
<evidence type="ECO:0000313" key="4">
    <source>
        <dbReference type="Proteomes" id="UP001321460"/>
    </source>
</evidence>
<dbReference type="Proteomes" id="UP001321460">
    <property type="component" value="Chromosome"/>
</dbReference>
<evidence type="ECO:0000256" key="1">
    <source>
        <dbReference type="SAM" id="MobiDB-lite"/>
    </source>
</evidence>
<reference evidence="3 4" key="1">
    <citation type="submission" date="2022-05" db="EMBL/GenBank/DDBJ databases">
        <title>Treponema leporis L2 test.</title>
        <authorList>
            <person name="Cejkova D."/>
        </authorList>
    </citation>
    <scope>NUCLEOTIDE SEQUENCE [LARGE SCALE GENOMIC DNA]</scope>
    <source>
        <strain evidence="3 4">L2</strain>
    </source>
</reference>
<keyword evidence="4" id="KW-1185">Reference proteome</keyword>
<proteinExistence type="predicted"/>
<feature type="compositionally biased region" description="Low complexity" evidence="1">
    <location>
        <begin position="117"/>
        <end position="128"/>
    </location>
</feature>
<accession>A0ABY9E2T9</accession>
<evidence type="ECO:0000256" key="2">
    <source>
        <dbReference type="SAM" id="Phobius"/>
    </source>
</evidence>
<keyword evidence="2" id="KW-0812">Transmembrane</keyword>
<evidence type="ECO:0000313" key="3">
    <source>
        <dbReference type="EMBL" id="WKC72569.1"/>
    </source>
</evidence>
<organism evidence="3 4">
    <name type="scientific">Treponema paraluiscuniculi</name>
    <dbReference type="NCBI Taxonomy" id="53435"/>
    <lineage>
        <taxon>Bacteria</taxon>
        <taxon>Pseudomonadati</taxon>
        <taxon>Spirochaetota</taxon>
        <taxon>Spirochaetia</taxon>
        <taxon>Spirochaetales</taxon>
        <taxon>Treponemataceae</taxon>
        <taxon>Treponema</taxon>
    </lineage>
</organism>
<gene>
    <name evidence="3" type="ORF">TPLL2_0711</name>
</gene>
<feature type="transmembrane region" description="Helical" evidence="2">
    <location>
        <begin position="6"/>
        <end position="23"/>
    </location>
</feature>
<protein>
    <submittedName>
        <fullName evidence="3">Uncharacterized protein</fullName>
    </submittedName>
</protein>
<name>A0ABY9E2T9_9SPIR</name>
<dbReference type="EMBL" id="CP097901">
    <property type="protein sequence ID" value="WKC72569.1"/>
    <property type="molecule type" value="Genomic_DNA"/>
</dbReference>
<dbReference type="RefSeq" id="WP_013945316.1">
    <property type="nucleotide sequence ID" value="NZ_CP097901.1"/>
</dbReference>
<keyword evidence="2" id="KW-1133">Transmembrane helix</keyword>